<gene>
    <name evidence="10" type="ORF">ENM84_00160</name>
</gene>
<dbReference type="EC" id="2.8.1.7" evidence="3 8"/>
<dbReference type="GO" id="GO:0006534">
    <property type="term" value="P:cysteine metabolic process"/>
    <property type="evidence" value="ECO:0007669"/>
    <property type="project" value="UniProtKB-UniRule"/>
</dbReference>
<dbReference type="InterPro" id="IPR020578">
    <property type="entry name" value="Aminotrans_V_PyrdxlP_BS"/>
</dbReference>
<evidence type="ECO:0000256" key="3">
    <source>
        <dbReference type="ARBA" id="ARBA00012239"/>
    </source>
</evidence>
<dbReference type="SUPFAM" id="SSF53383">
    <property type="entry name" value="PLP-dependent transferases"/>
    <property type="match status" value="1"/>
</dbReference>
<organism evidence="10">
    <name type="scientific">Ignisphaera aggregans</name>
    <dbReference type="NCBI Taxonomy" id="334771"/>
    <lineage>
        <taxon>Archaea</taxon>
        <taxon>Thermoproteota</taxon>
        <taxon>Thermoprotei</taxon>
        <taxon>Desulfurococcales</taxon>
        <taxon>Desulfurococcaceae</taxon>
        <taxon>Ignisphaera</taxon>
    </lineage>
</organism>
<reference evidence="10" key="1">
    <citation type="journal article" date="2020" name="mSystems">
        <title>Genome- and Community-Level Interaction Insights into Carbon Utilization and Element Cycling Functions of Hydrothermarchaeota in Hydrothermal Sediment.</title>
        <authorList>
            <person name="Zhou Z."/>
            <person name="Liu Y."/>
            <person name="Xu W."/>
            <person name="Pan J."/>
            <person name="Luo Z.H."/>
            <person name="Li M."/>
        </authorList>
    </citation>
    <scope>NUCLEOTIDE SEQUENCE [LARGE SCALE GENOMIC DNA]</scope>
    <source>
        <strain evidence="10">SpSt-1121</strain>
    </source>
</reference>
<dbReference type="Gene3D" id="3.90.1150.10">
    <property type="entry name" value="Aspartate Aminotransferase, domain 1"/>
    <property type="match status" value="1"/>
</dbReference>
<dbReference type="InterPro" id="IPR015424">
    <property type="entry name" value="PyrdxlP-dep_Trfase"/>
</dbReference>
<dbReference type="GO" id="GO:0031071">
    <property type="term" value="F:cysteine desulfurase activity"/>
    <property type="evidence" value="ECO:0007669"/>
    <property type="project" value="UniProtKB-UniRule"/>
</dbReference>
<feature type="domain" description="Aminotransferase class V" evidence="9">
    <location>
        <begin position="24"/>
        <end position="396"/>
    </location>
</feature>
<dbReference type="InterPro" id="IPR010970">
    <property type="entry name" value="Cys_dSase_SufS"/>
</dbReference>
<evidence type="ECO:0000259" key="9">
    <source>
        <dbReference type="Pfam" id="PF00266"/>
    </source>
</evidence>
<evidence type="ECO:0000313" key="10">
    <source>
        <dbReference type="EMBL" id="HHP81054.1"/>
    </source>
</evidence>
<evidence type="ECO:0000256" key="5">
    <source>
        <dbReference type="ARBA" id="ARBA00022898"/>
    </source>
</evidence>
<dbReference type="InterPro" id="IPR015422">
    <property type="entry name" value="PyrdxlP-dep_Trfase_small"/>
</dbReference>
<dbReference type="InterPro" id="IPR015421">
    <property type="entry name" value="PyrdxlP-dep_Trfase_major"/>
</dbReference>
<comment type="caution">
    <text evidence="10">The sequence shown here is derived from an EMBL/GenBank/DDBJ whole genome shotgun (WGS) entry which is preliminary data.</text>
</comment>
<evidence type="ECO:0000256" key="1">
    <source>
        <dbReference type="ARBA" id="ARBA00001933"/>
    </source>
</evidence>
<evidence type="ECO:0000256" key="7">
    <source>
        <dbReference type="RuleBase" id="RU004504"/>
    </source>
</evidence>
<evidence type="ECO:0000256" key="4">
    <source>
        <dbReference type="ARBA" id="ARBA00022679"/>
    </source>
</evidence>
<comment type="cofactor">
    <cofactor evidence="1 7">
        <name>pyridoxal 5'-phosphate</name>
        <dbReference type="ChEBI" id="CHEBI:597326"/>
    </cofactor>
</comment>
<dbReference type="EMBL" id="DRZI01000006">
    <property type="protein sequence ID" value="HHP81054.1"/>
    <property type="molecule type" value="Genomic_DNA"/>
</dbReference>
<dbReference type="NCBIfam" id="TIGR01979">
    <property type="entry name" value="sufS"/>
    <property type="match status" value="1"/>
</dbReference>
<name>A0A7C5TEQ8_9CREN</name>
<dbReference type="GO" id="GO:0030170">
    <property type="term" value="F:pyridoxal phosphate binding"/>
    <property type="evidence" value="ECO:0007669"/>
    <property type="project" value="UniProtKB-UniRule"/>
</dbReference>
<dbReference type="Pfam" id="PF00266">
    <property type="entry name" value="Aminotran_5"/>
    <property type="match status" value="1"/>
</dbReference>
<dbReference type="CDD" id="cd06453">
    <property type="entry name" value="SufS_like"/>
    <property type="match status" value="1"/>
</dbReference>
<dbReference type="PROSITE" id="PS00595">
    <property type="entry name" value="AA_TRANSFER_CLASS_5"/>
    <property type="match status" value="1"/>
</dbReference>
<sequence>MLNVMEIREDFPILKKEINGKPLIYFDNAATTHKPNQVIDAITRFYREYNSNVHRGMHTLSQEASMLYEESFNVISKFINAYSWEEVIEVKNATDGLNMVAWGWGFFNLKPGDEIILTVMDHHSSMLPWRIVAERIGAKIKYVDIKDDGDIDYEQLEQLIGEKTRVVAITMASNVLGTIVDIKRVCKIAHSVGAIVVGDGAQYVPHVPTDVRDLEIDFIAFSGHKMLGPTGIGILWGRRDVLEEMKPFRVGGDTIKDVTLDAIEWHDLPWRFIAGTPHIAGMIGLAEAVKYLMRIGMENVRQHDIELTEYTLKKFKELGDEVTVLGPINPEKRTGIVSFNLSDLHYHTVAKALDTFGIAVRSGGHCAHPLHYRLGFKGSVRASFYIYNTIDEVDTFISALKFIIALKDMLSKERIEDRCTGT</sequence>
<comment type="catalytic activity">
    <reaction evidence="6 8">
        <text>(sulfur carrier)-H + L-cysteine = (sulfur carrier)-SH + L-alanine</text>
        <dbReference type="Rhea" id="RHEA:43892"/>
        <dbReference type="Rhea" id="RHEA-COMP:14737"/>
        <dbReference type="Rhea" id="RHEA-COMP:14739"/>
        <dbReference type="ChEBI" id="CHEBI:29917"/>
        <dbReference type="ChEBI" id="CHEBI:35235"/>
        <dbReference type="ChEBI" id="CHEBI:57972"/>
        <dbReference type="ChEBI" id="CHEBI:64428"/>
        <dbReference type="EC" id="2.8.1.7"/>
    </reaction>
</comment>
<dbReference type="Gene3D" id="3.40.640.10">
    <property type="entry name" value="Type I PLP-dependent aspartate aminotransferase-like (Major domain)"/>
    <property type="match status" value="1"/>
</dbReference>
<evidence type="ECO:0000256" key="6">
    <source>
        <dbReference type="ARBA" id="ARBA00050776"/>
    </source>
</evidence>
<evidence type="ECO:0000256" key="2">
    <source>
        <dbReference type="ARBA" id="ARBA00010447"/>
    </source>
</evidence>
<comment type="similarity">
    <text evidence="2 8">Belongs to the class-V pyridoxal-phosphate-dependent aminotransferase family. Csd subfamily.</text>
</comment>
<protein>
    <recommendedName>
        <fullName evidence="3 8">Cysteine desulfurase</fullName>
        <ecNumber evidence="3 8">2.8.1.7</ecNumber>
    </recommendedName>
</protein>
<dbReference type="PANTHER" id="PTHR43586">
    <property type="entry name" value="CYSTEINE DESULFURASE"/>
    <property type="match status" value="1"/>
</dbReference>
<evidence type="ECO:0000256" key="8">
    <source>
        <dbReference type="RuleBase" id="RU004506"/>
    </source>
</evidence>
<proteinExistence type="inferred from homology"/>
<comment type="function">
    <text evidence="8">Catalyzes the removal of elemental sulfur and selenium atoms from L-cysteine, L-cystine, L-selenocysteine, and L-selenocystine to produce L-alanine.</text>
</comment>
<dbReference type="InterPro" id="IPR000192">
    <property type="entry name" value="Aminotrans_V_dom"/>
</dbReference>
<dbReference type="AlphaFoldDB" id="A0A7C5TEQ8"/>
<keyword evidence="4 8" id="KW-0808">Transferase</keyword>
<dbReference type="PANTHER" id="PTHR43586:SF8">
    <property type="entry name" value="CYSTEINE DESULFURASE 1, CHLOROPLASTIC"/>
    <property type="match status" value="1"/>
</dbReference>
<accession>A0A7C5TEQ8</accession>
<keyword evidence="5 8" id="KW-0663">Pyridoxal phosphate</keyword>